<dbReference type="GO" id="GO:0004488">
    <property type="term" value="F:methylenetetrahydrofolate dehydrogenase (NADP+) activity"/>
    <property type="evidence" value="ECO:0007669"/>
    <property type="project" value="InterPro"/>
</dbReference>
<dbReference type="GO" id="GO:0009086">
    <property type="term" value="P:methionine biosynthetic process"/>
    <property type="evidence" value="ECO:0007669"/>
    <property type="project" value="UniProtKB-KW"/>
</dbReference>
<dbReference type="SUPFAM" id="SSF53223">
    <property type="entry name" value="Aminoacid dehydrogenase-like, N-terminal domain"/>
    <property type="match status" value="1"/>
</dbReference>
<dbReference type="InterPro" id="IPR020631">
    <property type="entry name" value="THF_DH/CycHdrlase_NAD-bd_dom"/>
</dbReference>
<dbReference type="SUPFAM" id="SSF51735">
    <property type="entry name" value="NAD(P)-binding Rossmann-fold domains"/>
    <property type="match status" value="1"/>
</dbReference>
<dbReference type="EMBL" id="JAAZNV010000012">
    <property type="protein sequence ID" value="NMB91925.1"/>
    <property type="molecule type" value="Genomic_DNA"/>
</dbReference>
<organism evidence="11 12">
    <name type="scientific">candidate division WWE3 bacterium</name>
    <dbReference type="NCBI Taxonomy" id="2053526"/>
    <lineage>
        <taxon>Bacteria</taxon>
        <taxon>Katanobacteria</taxon>
    </lineage>
</organism>
<accession>A0A7X9HT63</accession>
<name>A0A7X9HT63_UNCKA</name>
<evidence type="ECO:0000256" key="7">
    <source>
        <dbReference type="ARBA" id="ARBA00023167"/>
    </source>
</evidence>
<dbReference type="AlphaFoldDB" id="A0A7X9HT63"/>
<dbReference type="GO" id="GO:0004477">
    <property type="term" value="F:methenyltetrahydrofolate cyclohydrolase activity"/>
    <property type="evidence" value="ECO:0007669"/>
    <property type="project" value="TreeGrafter"/>
</dbReference>
<keyword evidence="7" id="KW-0486">Methionine biosynthesis</keyword>
<evidence type="ECO:0000256" key="1">
    <source>
        <dbReference type="ARBA" id="ARBA00004777"/>
    </source>
</evidence>
<evidence type="ECO:0000256" key="6">
    <source>
        <dbReference type="ARBA" id="ARBA00023002"/>
    </source>
</evidence>
<proteinExistence type="predicted"/>
<feature type="domain" description="Tetrahydrofolate dehydrogenase/cyclohydrolase catalytic" evidence="9">
    <location>
        <begin position="5"/>
        <end position="114"/>
    </location>
</feature>
<dbReference type="GO" id="GO:0006164">
    <property type="term" value="P:purine nucleotide biosynthetic process"/>
    <property type="evidence" value="ECO:0007669"/>
    <property type="project" value="UniProtKB-KW"/>
</dbReference>
<dbReference type="InterPro" id="IPR036291">
    <property type="entry name" value="NAD(P)-bd_dom_sf"/>
</dbReference>
<dbReference type="GO" id="GO:0035999">
    <property type="term" value="P:tetrahydrofolate interconversion"/>
    <property type="evidence" value="ECO:0007669"/>
    <property type="project" value="TreeGrafter"/>
</dbReference>
<dbReference type="PRINTS" id="PR00085">
    <property type="entry name" value="THFDHDRGNASE"/>
</dbReference>
<evidence type="ECO:0000256" key="2">
    <source>
        <dbReference type="ARBA" id="ARBA00022563"/>
    </source>
</evidence>
<sequence>MMLFDGRKEASFLDKKIEEYVKNHSVDKELAIIQIGENLSSDKFIEIKKKLCDKFNIPVSTSYIKDSLSDEVIISLVKKILDNDKVSGCIIQLPLPRKSLNKLLDLIPLEKDIDIISTEGKKSFYEGNFVTLPPVVRSLKHFIDGNKINLNNLDVTVIGDGDLVGKPIAYYLSKQKANVNVLSDYDGKCKISCQLLILSAGVCNLVKGENIEHACNVVDFGSSVINNKCVGDLDMNSKLDHLNFISKSPGGMGPLVVRYLIMNFLGI</sequence>
<dbReference type="Gene3D" id="3.40.50.720">
    <property type="entry name" value="NAD(P)-binding Rossmann-like Domain"/>
    <property type="match status" value="1"/>
</dbReference>
<evidence type="ECO:0000313" key="12">
    <source>
        <dbReference type="Proteomes" id="UP000590542"/>
    </source>
</evidence>
<keyword evidence="7" id="KW-0028">Amino-acid biosynthesis</keyword>
<dbReference type="PANTHER" id="PTHR48099:SF5">
    <property type="entry name" value="C-1-TETRAHYDROFOLATE SYNTHASE, CYTOPLASMIC"/>
    <property type="match status" value="1"/>
</dbReference>
<keyword evidence="8" id="KW-0511">Multifunctional enzyme</keyword>
<reference evidence="11 12" key="1">
    <citation type="journal article" date="2020" name="Biotechnol. Biofuels">
        <title>New insights from the biogas microbiome by comprehensive genome-resolved metagenomics of nearly 1600 species originating from multiple anaerobic digesters.</title>
        <authorList>
            <person name="Campanaro S."/>
            <person name="Treu L."/>
            <person name="Rodriguez-R L.M."/>
            <person name="Kovalovszki A."/>
            <person name="Ziels R.M."/>
            <person name="Maus I."/>
            <person name="Zhu X."/>
            <person name="Kougias P.G."/>
            <person name="Basile A."/>
            <person name="Luo G."/>
            <person name="Schluter A."/>
            <person name="Konstantinidis K.T."/>
            <person name="Angelidaki I."/>
        </authorList>
    </citation>
    <scope>NUCLEOTIDE SEQUENCE [LARGE SCALE GENOMIC DNA]</scope>
    <source>
        <strain evidence="11">AS27yjCOA_202</strain>
    </source>
</reference>
<evidence type="ECO:0000259" key="9">
    <source>
        <dbReference type="Pfam" id="PF00763"/>
    </source>
</evidence>
<keyword evidence="5" id="KW-0521">NADP</keyword>
<dbReference type="Gene3D" id="3.40.50.10860">
    <property type="entry name" value="Leucine Dehydrogenase, chain A, domain 1"/>
    <property type="match status" value="1"/>
</dbReference>
<dbReference type="Proteomes" id="UP000590542">
    <property type="component" value="Unassembled WGS sequence"/>
</dbReference>
<evidence type="ECO:0000256" key="4">
    <source>
        <dbReference type="ARBA" id="ARBA00022801"/>
    </source>
</evidence>
<dbReference type="PANTHER" id="PTHR48099">
    <property type="entry name" value="C-1-TETRAHYDROFOLATE SYNTHASE, CYTOPLASMIC-RELATED"/>
    <property type="match status" value="1"/>
</dbReference>
<dbReference type="InterPro" id="IPR046346">
    <property type="entry name" value="Aminoacid_DH-like_N_sf"/>
</dbReference>
<evidence type="ECO:0000259" key="10">
    <source>
        <dbReference type="Pfam" id="PF02882"/>
    </source>
</evidence>
<comment type="pathway">
    <text evidence="1">One-carbon metabolism; tetrahydrofolate interconversion.</text>
</comment>
<keyword evidence="2" id="KW-0554">One-carbon metabolism</keyword>
<dbReference type="InterPro" id="IPR000672">
    <property type="entry name" value="THF_DH/CycHdrlase"/>
</dbReference>
<evidence type="ECO:0000256" key="8">
    <source>
        <dbReference type="ARBA" id="ARBA00023268"/>
    </source>
</evidence>
<keyword evidence="6" id="KW-0560">Oxidoreductase</keyword>
<protein>
    <submittedName>
        <fullName evidence="11">Bifunctional 5,10-methylenetetrahydrofolate dehydrogenase/5,10-methenyltetrahydrofolate cyclohydrolase</fullName>
    </submittedName>
</protein>
<comment type="caution">
    <text evidence="11">The sequence shown here is derived from an EMBL/GenBank/DDBJ whole genome shotgun (WGS) entry which is preliminary data.</text>
</comment>
<evidence type="ECO:0000256" key="5">
    <source>
        <dbReference type="ARBA" id="ARBA00022857"/>
    </source>
</evidence>
<dbReference type="InterPro" id="IPR020630">
    <property type="entry name" value="THF_DH/CycHdrlase_cat_dom"/>
</dbReference>
<gene>
    <name evidence="11" type="ORF">GYA37_03730</name>
</gene>
<dbReference type="Pfam" id="PF02882">
    <property type="entry name" value="THF_DHG_CYH_C"/>
    <property type="match status" value="1"/>
</dbReference>
<evidence type="ECO:0000313" key="11">
    <source>
        <dbReference type="EMBL" id="NMB91925.1"/>
    </source>
</evidence>
<feature type="domain" description="Tetrahydrofolate dehydrogenase/cyclohydrolase NAD(P)-binding" evidence="10">
    <location>
        <begin position="138"/>
        <end position="265"/>
    </location>
</feature>
<keyword evidence="4 11" id="KW-0378">Hydrolase</keyword>
<dbReference type="Pfam" id="PF00763">
    <property type="entry name" value="THF_DHG_CYH"/>
    <property type="match status" value="1"/>
</dbReference>
<dbReference type="GO" id="GO:0005829">
    <property type="term" value="C:cytosol"/>
    <property type="evidence" value="ECO:0007669"/>
    <property type="project" value="TreeGrafter"/>
</dbReference>
<keyword evidence="3" id="KW-0658">Purine biosynthesis</keyword>
<evidence type="ECO:0000256" key="3">
    <source>
        <dbReference type="ARBA" id="ARBA00022755"/>
    </source>
</evidence>